<evidence type="ECO:0000256" key="4">
    <source>
        <dbReference type="ARBA" id="ARBA00048819"/>
    </source>
</evidence>
<evidence type="ECO:0000256" key="3">
    <source>
        <dbReference type="ARBA" id="ARBA00022840"/>
    </source>
</evidence>
<evidence type="ECO:0000313" key="8">
    <source>
        <dbReference type="EMBL" id="MCD5309327.1"/>
    </source>
</evidence>
<dbReference type="PANTHER" id="PTHR34378:SF1">
    <property type="entry name" value="GLUTAMATE--CYSTEINE LIGASE, CHLOROPLASTIC"/>
    <property type="match status" value="1"/>
</dbReference>
<keyword evidence="3 5" id="KW-0067">ATP-binding</keyword>
<evidence type="ECO:0000256" key="2">
    <source>
        <dbReference type="ARBA" id="ARBA00022741"/>
    </source>
</evidence>
<keyword evidence="9" id="KW-1185">Reference proteome</keyword>
<dbReference type="Proteomes" id="UP001138997">
    <property type="component" value="Unassembled WGS sequence"/>
</dbReference>
<dbReference type="PIRSF" id="PIRSF017901">
    <property type="entry name" value="GCL"/>
    <property type="match status" value="1"/>
</dbReference>
<dbReference type="InterPro" id="IPR017809">
    <property type="entry name" value="EgtA_Actinobacteria"/>
</dbReference>
<dbReference type="Gene3D" id="3.30.590.20">
    <property type="match status" value="1"/>
</dbReference>
<name>A0A9X1SR58_9ACTN</name>
<dbReference type="HAMAP" id="MF_02034">
    <property type="entry name" value="EgtA"/>
    <property type="match status" value="1"/>
</dbReference>
<proteinExistence type="inferred from homology"/>
<dbReference type="AlphaFoldDB" id="A0A9X1SR58"/>
<dbReference type="GO" id="GO:0004357">
    <property type="term" value="F:glutamate-cysteine ligase activity"/>
    <property type="evidence" value="ECO:0007669"/>
    <property type="project" value="UniProtKB-UniRule"/>
</dbReference>
<comment type="similarity">
    <text evidence="5 6">Belongs to the glutamate--cysteine ligase type 2 family. EgtA subfamily.</text>
</comment>
<gene>
    <name evidence="5" type="primary">egtA</name>
    <name evidence="8" type="ORF">LR394_00335</name>
</gene>
<evidence type="ECO:0000256" key="1">
    <source>
        <dbReference type="ARBA" id="ARBA00022598"/>
    </source>
</evidence>
<comment type="pathway">
    <text evidence="5">Amino-acid biosynthesis; ergothioneine biosynthesis.</text>
</comment>
<comment type="function">
    <text evidence="5">Catalyzes the synthesis of gamma-glutamylcysteine (gamma-GC). This compound is used as substrate for the biosynthesis of the low-molecular thiol compound ergothioneine.</text>
</comment>
<evidence type="ECO:0000256" key="5">
    <source>
        <dbReference type="HAMAP-Rule" id="MF_02034"/>
    </source>
</evidence>
<dbReference type="RefSeq" id="WP_231438255.1">
    <property type="nucleotide sequence ID" value="NZ_JAJOMB010000001.1"/>
</dbReference>
<evidence type="ECO:0000256" key="7">
    <source>
        <dbReference type="SAM" id="MobiDB-lite"/>
    </source>
</evidence>
<dbReference type="EC" id="6.3.2.2" evidence="5"/>
<dbReference type="InterPro" id="IPR035434">
    <property type="entry name" value="GCL_bact_plant"/>
</dbReference>
<keyword evidence="1 5" id="KW-0436">Ligase</keyword>
<comment type="caution">
    <text evidence="8">The sequence shown here is derived from an EMBL/GenBank/DDBJ whole genome shotgun (WGS) entry which is preliminary data.</text>
</comment>
<protein>
    <recommendedName>
        <fullName evidence="5">Glutamate--cysteine ligase EgtA</fullName>
        <ecNumber evidence="5">6.3.2.2</ecNumber>
    </recommendedName>
    <alternativeName>
        <fullName evidence="5">Gamma-glutamylcysteine synthase</fullName>
        <shortName evidence="5">GCS</shortName>
        <shortName evidence="5">Gamma-ECS</shortName>
    </alternativeName>
</protein>
<dbReference type="GO" id="GO:0006750">
    <property type="term" value="P:glutathione biosynthetic process"/>
    <property type="evidence" value="ECO:0007669"/>
    <property type="project" value="UniProtKB-UniRule"/>
</dbReference>
<dbReference type="SUPFAM" id="SSF55931">
    <property type="entry name" value="Glutamine synthetase/guanido kinase"/>
    <property type="match status" value="1"/>
</dbReference>
<dbReference type="PANTHER" id="PTHR34378">
    <property type="entry name" value="GLUTAMATE--CYSTEINE LIGASE, CHLOROPLASTIC"/>
    <property type="match status" value="1"/>
</dbReference>
<dbReference type="GO" id="GO:0052699">
    <property type="term" value="P:ergothioneine biosynthetic process"/>
    <property type="evidence" value="ECO:0007669"/>
    <property type="project" value="UniProtKB-UniRule"/>
</dbReference>
<sequence length="428" mass="46781">MSVEDLTQEAGPGRGPVTHPDQGQPLTESDAEGWIPRTCFKHGPPRRIGIELEFLLHRDTDPPEHLEPDKIRRLHQDLSTQPFRSSFTVEPGGQVELSSLPAEDLRAAITDVETDLALLTSVVRRHGVRLVGTGIDALPRPARFLQEPRYAAMEEYFDRTGSAGRIMMRSSASVQVNVEAAGTGAGPGDLQRRWELLHAIGPATSAAFGRPSRHLLDDPRLRGYRLVRQGIWRVLDPARCHPSVPAAGESLQDAYARWVLDAPVLAVQRPGRPWTAPAGLTFRQWLRHGQAAVPDATPPTLDDLKFHLTTLFPPVRARGHFEVRYLDAQPGPWWRMAAAVVSALLEDETAGDVALAACEPVRDQWELAARAGLTDARICHAARGVLTVAAEALDRDGQPELARMAGEYLDRVALSAAEPNAAKEAAPC</sequence>
<comment type="catalytic activity">
    <reaction evidence="4 5 6">
        <text>L-cysteine + L-glutamate + ATP = gamma-L-glutamyl-L-cysteine + ADP + phosphate + H(+)</text>
        <dbReference type="Rhea" id="RHEA:13285"/>
        <dbReference type="ChEBI" id="CHEBI:15378"/>
        <dbReference type="ChEBI" id="CHEBI:29985"/>
        <dbReference type="ChEBI" id="CHEBI:30616"/>
        <dbReference type="ChEBI" id="CHEBI:35235"/>
        <dbReference type="ChEBI" id="CHEBI:43474"/>
        <dbReference type="ChEBI" id="CHEBI:58173"/>
        <dbReference type="ChEBI" id="CHEBI:456216"/>
        <dbReference type="EC" id="6.3.2.2"/>
    </reaction>
</comment>
<evidence type="ECO:0000313" key="9">
    <source>
        <dbReference type="Proteomes" id="UP001138997"/>
    </source>
</evidence>
<dbReference type="GO" id="GO:0005524">
    <property type="term" value="F:ATP binding"/>
    <property type="evidence" value="ECO:0007669"/>
    <property type="project" value="UniProtKB-UniRule"/>
</dbReference>
<accession>A0A9X1SR58</accession>
<dbReference type="InterPro" id="IPR014746">
    <property type="entry name" value="Gln_synth/guanido_kin_cat_dom"/>
</dbReference>
<dbReference type="InterPro" id="IPR006336">
    <property type="entry name" value="GCS2"/>
</dbReference>
<evidence type="ECO:0000256" key="6">
    <source>
        <dbReference type="PIRNR" id="PIRNR017901"/>
    </source>
</evidence>
<feature type="region of interest" description="Disordered" evidence="7">
    <location>
        <begin position="1"/>
        <end position="37"/>
    </location>
</feature>
<keyword evidence="2 5" id="KW-0547">Nucleotide-binding</keyword>
<dbReference type="Pfam" id="PF04107">
    <property type="entry name" value="GCS2"/>
    <property type="match status" value="1"/>
</dbReference>
<dbReference type="EMBL" id="JAJOMB010000001">
    <property type="protein sequence ID" value="MCD5309327.1"/>
    <property type="molecule type" value="Genomic_DNA"/>
</dbReference>
<reference evidence="8" key="1">
    <citation type="submission" date="2021-11" db="EMBL/GenBank/DDBJ databases">
        <title>Streptomyces corallinus and Kineosporia corallina sp. nov., two new coral-derived marine actinobacteria.</title>
        <authorList>
            <person name="Buangrab K."/>
            <person name="Sutthacheep M."/>
            <person name="Yeemin T."/>
            <person name="Harunari E."/>
            <person name="Igarashi Y."/>
            <person name="Sripreechasak P."/>
            <person name="Kanchanasin P."/>
            <person name="Tanasupawat S."/>
            <person name="Phongsopitanun W."/>
        </authorList>
    </citation>
    <scope>NUCLEOTIDE SEQUENCE</scope>
    <source>
        <strain evidence="8">JCM 31032</strain>
    </source>
</reference>
<organism evidence="8 9">
    <name type="scientific">Kineosporia babensis</name>
    <dbReference type="NCBI Taxonomy" id="499548"/>
    <lineage>
        <taxon>Bacteria</taxon>
        <taxon>Bacillati</taxon>
        <taxon>Actinomycetota</taxon>
        <taxon>Actinomycetes</taxon>
        <taxon>Kineosporiales</taxon>
        <taxon>Kineosporiaceae</taxon>
        <taxon>Kineosporia</taxon>
    </lineage>
</organism>